<name>A0ABS2MS39_9FIRM</name>
<feature type="transmembrane region" description="Helical" evidence="1">
    <location>
        <begin position="207"/>
        <end position="224"/>
    </location>
</feature>
<gene>
    <name evidence="2" type="ORF">JOC49_001784</name>
</gene>
<evidence type="ECO:0000256" key="1">
    <source>
        <dbReference type="SAM" id="Phobius"/>
    </source>
</evidence>
<dbReference type="Proteomes" id="UP000767854">
    <property type="component" value="Unassembled WGS sequence"/>
</dbReference>
<reference evidence="2 3" key="1">
    <citation type="submission" date="2021-01" db="EMBL/GenBank/DDBJ databases">
        <title>Genomic Encyclopedia of Type Strains, Phase IV (KMG-IV): sequencing the most valuable type-strain genomes for metagenomic binning, comparative biology and taxonomic classification.</title>
        <authorList>
            <person name="Goeker M."/>
        </authorList>
    </citation>
    <scope>NUCLEOTIDE SEQUENCE [LARGE SCALE GENOMIC DNA]</scope>
    <source>
        <strain evidence="2 3">DSM 24436</strain>
    </source>
</reference>
<keyword evidence="1" id="KW-0472">Membrane</keyword>
<feature type="transmembrane region" description="Helical" evidence="1">
    <location>
        <begin position="185"/>
        <end position="202"/>
    </location>
</feature>
<feature type="transmembrane region" description="Helical" evidence="1">
    <location>
        <begin position="153"/>
        <end position="173"/>
    </location>
</feature>
<organism evidence="2 3">
    <name type="scientific">Fusibacter tunisiensis</name>
    <dbReference type="NCBI Taxonomy" id="1008308"/>
    <lineage>
        <taxon>Bacteria</taxon>
        <taxon>Bacillati</taxon>
        <taxon>Bacillota</taxon>
        <taxon>Clostridia</taxon>
        <taxon>Eubacteriales</taxon>
        <taxon>Eubacteriales Family XII. Incertae Sedis</taxon>
        <taxon>Fusibacter</taxon>
    </lineage>
</organism>
<keyword evidence="3" id="KW-1185">Reference proteome</keyword>
<evidence type="ECO:0000313" key="3">
    <source>
        <dbReference type="Proteomes" id="UP000767854"/>
    </source>
</evidence>
<feature type="transmembrane region" description="Helical" evidence="1">
    <location>
        <begin position="236"/>
        <end position="254"/>
    </location>
</feature>
<accession>A0ABS2MS39</accession>
<dbReference type="EMBL" id="JAFBDT010000014">
    <property type="protein sequence ID" value="MBM7562241.1"/>
    <property type="molecule type" value="Genomic_DNA"/>
</dbReference>
<feature type="transmembrane region" description="Helical" evidence="1">
    <location>
        <begin position="266"/>
        <end position="283"/>
    </location>
</feature>
<sequence length="287" mass="32783">MRRKQTVEHLKRVFSRCDITGFATKQFKGLLADYIPNQIGLKTRLEIMGQSGFLEKIFQWTKSSQNRLNKIEKEAQKFSRNYGFEYGVVIETVNLVLEAIGGKGIETESQPEEKFVGNFTKTHMGHFNTLEPASLCKQGQEIKKKSTGTRNRIEVTLGFVLLISQLFYLWFVLDISRDGYTLFQTIYWPVGIVIGAISILAIPKGMVWLPLIFLGGQLVISGLYSAQRPLYGQIQLAIWLTLLLAYIPILWTGFGRGTRFKFKVAVRSYGVTFLIFVMMQILVQKFI</sequence>
<protein>
    <submittedName>
        <fullName evidence="2">Uncharacterized protein</fullName>
    </submittedName>
</protein>
<proteinExistence type="predicted"/>
<keyword evidence="1" id="KW-0812">Transmembrane</keyword>
<keyword evidence="1" id="KW-1133">Transmembrane helix</keyword>
<comment type="caution">
    <text evidence="2">The sequence shown here is derived from an EMBL/GenBank/DDBJ whole genome shotgun (WGS) entry which is preliminary data.</text>
</comment>
<evidence type="ECO:0000313" key="2">
    <source>
        <dbReference type="EMBL" id="MBM7562241.1"/>
    </source>
</evidence>